<name>A0A0M2H8Y8_9MICO</name>
<sequence>MDALSALVLQLAFAAIGLVALFYVIRAAVLSALRTHRAEVDGRARAEPPSHLDADGI</sequence>
<dbReference type="EMBL" id="JYIZ01000039">
    <property type="protein sequence ID" value="KJL42995.1"/>
    <property type="molecule type" value="Genomic_DNA"/>
</dbReference>
<organism evidence="1 2">
    <name type="scientific">Microbacterium terrae</name>
    <dbReference type="NCBI Taxonomy" id="69369"/>
    <lineage>
        <taxon>Bacteria</taxon>
        <taxon>Bacillati</taxon>
        <taxon>Actinomycetota</taxon>
        <taxon>Actinomycetes</taxon>
        <taxon>Micrococcales</taxon>
        <taxon>Microbacteriaceae</taxon>
        <taxon>Microbacterium</taxon>
    </lineage>
</organism>
<accession>A0A0M2H8Y8</accession>
<evidence type="ECO:0000313" key="1">
    <source>
        <dbReference type="EMBL" id="KJL42995.1"/>
    </source>
</evidence>
<gene>
    <name evidence="1" type="ORF">RS81_00959</name>
</gene>
<dbReference type="AlphaFoldDB" id="A0A0M2H8Y8"/>
<dbReference type="Proteomes" id="UP000033956">
    <property type="component" value="Unassembled WGS sequence"/>
</dbReference>
<protein>
    <submittedName>
        <fullName evidence="1">Uncharacterized protein</fullName>
    </submittedName>
</protein>
<dbReference type="STRING" id="92835.RS81_00959"/>
<proteinExistence type="predicted"/>
<dbReference type="RefSeq" id="WP_157003948.1">
    <property type="nucleotide sequence ID" value="NZ_BAAAUP010000003.1"/>
</dbReference>
<comment type="caution">
    <text evidence="1">The sequence shown here is derived from an EMBL/GenBank/DDBJ whole genome shotgun (WGS) entry which is preliminary data.</text>
</comment>
<dbReference type="PATRIC" id="fig|92835.4.peg.978"/>
<evidence type="ECO:0000313" key="2">
    <source>
        <dbReference type="Proteomes" id="UP000033956"/>
    </source>
</evidence>
<reference evidence="1 2" key="1">
    <citation type="submission" date="2015-02" db="EMBL/GenBank/DDBJ databases">
        <title>Draft genome sequences of ten Microbacterium spp. with emphasis on heavy metal contaminated environments.</title>
        <authorList>
            <person name="Corretto E."/>
        </authorList>
    </citation>
    <scope>NUCLEOTIDE SEQUENCE [LARGE SCALE GENOMIC DNA]</scope>
    <source>
        <strain evidence="1 2">DSM 12510</strain>
    </source>
</reference>
<keyword evidence="2" id="KW-1185">Reference proteome</keyword>